<dbReference type="CDD" id="cd08023">
    <property type="entry name" value="GH16_laminarinase_like"/>
    <property type="match status" value="1"/>
</dbReference>
<dbReference type="InterPro" id="IPR050546">
    <property type="entry name" value="Glycosyl_Hydrlase_16"/>
</dbReference>
<keyword evidence="5" id="KW-1185">Reference proteome</keyword>
<feature type="signal peptide" evidence="2">
    <location>
        <begin position="1"/>
        <end position="40"/>
    </location>
</feature>
<comment type="caution">
    <text evidence="4">The sequence shown here is derived from an EMBL/GenBank/DDBJ whole genome shotgun (WGS) entry which is preliminary data.</text>
</comment>
<keyword evidence="4" id="KW-0378">Hydrolase</keyword>
<accession>A0A2U2HNZ4</accession>
<keyword evidence="2" id="KW-0732">Signal</keyword>
<evidence type="ECO:0000313" key="5">
    <source>
        <dbReference type="Proteomes" id="UP000241421"/>
    </source>
</evidence>
<dbReference type="PANTHER" id="PTHR10963:SF55">
    <property type="entry name" value="GLYCOSIDE HYDROLASE FAMILY 16 PROTEIN"/>
    <property type="match status" value="1"/>
</dbReference>
<dbReference type="AlphaFoldDB" id="A0A2U2HNZ4"/>
<dbReference type="Proteomes" id="UP000241421">
    <property type="component" value="Unassembled WGS sequence"/>
</dbReference>
<dbReference type="PANTHER" id="PTHR10963">
    <property type="entry name" value="GLYCOSYL HYDROLASE-RELATED"/>
    <property type="match status" value="1"/>
</dbReference>
<evidence type="ECO:0000256" key="1">
    <source>
        <dbReference type="ARBA" id="ARBA00006865"/>
    </source>
</evidence>
<feature type="domain" description="GH16" evidence="3">
    <location>
        <begin position="37"/>
        <end position="291"/>
    </location>
</feature>
<proteinExistence type="inferred from homology"/>
<sequence>MVPSKQLKETEMFYTKNYAKRIKRPLLAAALALLASPSFGQQCPSLTPVFADEFNGTAVDLNKWEMQIGDGCSYGLCGWGNGELQSYQAANATVANGLLTITAKKQRVGSKSYTSARMRTLNRPGGGQWKHGRFEARIKTPKGSGMWSAFWMLPANTTVGWPASGEIDIQEATGQKSMFHLGSIHYGSSNTNHQFLTSHIYKQPDSWADAFHVYSVVWSPNKISWYIDDVLYATKTPSDMANPADWTFENYQYYLILNMAVGGTLGGTVDATALPQTLQADYVRVYAYPQPSLSGPLIVEPNTSSTYRVVDQAGTGATYAWSGPGGQSSSANTFTVNWGTTGGTVSLSTTDGCGSFTKSAAVTVSPVLAKTVTLDDFEAIHNISYTATTGVLNQSVPNPAPNTVNNSATVAKYVRNAATAYDLVNGSTTQVPDASFYLRGDKAFYLDVYTGAAVGTPLLIQLENKNVATASNFPVGRHSRYLARTTVQNGWQRLKFLLDDRLDTNTANSAVNQMVLLINPNTLSGDTYYLDNYAIHGH</sequence>
<dbReference type="InterPro" id="IPR000757">
    <property type="entry name" value="Beta-glucanase-like"/>
</dbReference>
<organism evidence="4 5">
    <name type="scientific">Massilia glaciei</name>
    <dbReference type="NCBI Taxonomy" id="1524097"/>
    <lineage>
        <taxon>Bacteria</taxon>
        <taxon>Pseudomonadati</taxon>
        <taxon>Pseudomonadota</taxon>
        <taxon>Betaproteobacteria</taxon>
        <taxon>Burkholderiales</taxon>
        <taxon>Oxalobacteraceae</taxon>
        <taxon>Telluria group</taxon>
        <taxon>Massilia</taxon>
    </lineage>
</organism>
<dbReference type="Gene3D" id="2.60.120.200">
    <property type="match status" value="1"/>
</dbReference>
<dbReference type="OrthoDB" id="9809583at2"/>
<dbReference type="GO" id="GO:0004553">
    <property type="term" value="F:hydrolase activity, hydrolyzing O-glycosyl compounds"/>
    <property type="evidence" value="ECO:0007669"/>
    <property type="project" value="InterPro"/>
</dbReference>
<dbReference type="InterPro" id="IPR013320">
    <property type="entry name" value="ConA-like_dom_sf"/>
</dbReference>
<evidence type="ECO:0000259" key="3">
    <source>
        <dbReference type="PROSITE" id="PS51762"/>
    </source>
</evidence>
<dbReference type="EMBL" id="PXWF02000102">
    <property type="protein sequence ID" value="PWF49231.1"/>
    <property type="molecule type" value="Genomic_DNA"/>
</dbReference>
<gene>
    <name evidence="4" type="ORF">C7C56_007755</name>
</gene>
<evidence type="ECO:0000313" key="4">
    <source>
        <dbReference type="EMBL" id="PWF49231.1"/>
    </source>
</evidence>
<dbReference type="PROSITE" id="PS51762">
    <property type="entry name" value="GH16_2"/>
    <property type="match status" value="1"/>
</dbReference>
<dbReference type="SUPFAM" id="SSF49899">
    <property type="entry name" value="Concanavalin A-like lectins/glucanases"/>
    <property type="match status" value="1"/>
</dbReference>
<reference evidence="4 5" key="1">
    <citation type="submission" date="2018-04" db="EMBL/GenBank/DDBJ databases">
        <title>Massilia violaceinigra sp. nov., a novel purple-pigmented bacterium isolated from Tianshan glacier, Xinjiang, China.</title>
        <authorList>
            <person name="Wang H."/>
        </authorList>
    </citation>
    <scope>NUCLEOTIDE SEQUENCE [LARGE SCALE GENOMIC DNA]</scope>
    <source>
        <strain evidence="4 5">B448-2</strain>
    </source>
</reference>
<comment type="similarity">
    <text evidence="1">Belongs to the glycosyl hydrolase 16 family.</text>
</comment>
<dbReference type="Pfam" id="PF00722">
    <property type="entry name" value="Glyco_hydro_16"/>
    <property type="match status" value="1"/>
</dbReference>
<evidence type="ECO:0000256" key="2">
    <source>
        <dbReference type="SAM" id="SignalP"/>
    </source>
</evidence>
<feature type="chain" id="PRO_5015438949" evidence="2">
    <location>
        <begin position="41"/>
        <end position="538"/>
    </location>
</feature>
<name>A0A2U2HNZ4_9BURK</name>
<dbReference type="GO" id="GO:0005975">
    <property type="term" value="P:carbohydrate metabolic process"/>
    <property type="evidence" value="ECO:0007669"/>
    <property type="project" value="InterPro"/>
</dbReference>
<protein>
    <submittedName>
        <fullName evidence="4">Glycoside hydrolase family 16 protein</fullName>
    </submittedName>
</protein>